<evidence type="ECO:0000256" key="6">
    <source>
        <dbReference type="PROSITE-ProRule" id="PRU01248"/>
    </source>
</evidence>
<keyword evidence="5" id="KW-0233">DNA recombination</keyword>
<name>A0A7W8H9D1_9FIRM</name>
<dbReference type="GO" id="GO:0003677">
    <property type="term" value="F:DNA binding"/>
    <property type="evidence" value="ECO:0007669"/>
    <property type="project" value="UniProtKB-UniRule"/>
</dbReference>
<dbReference type="PANTHER" id="PTHR30349:SF64">
    <property type="entry name" value="PROPHAGE INTEGRASE INTD-RELATED"/>
    <property type="match status" value="1"/>
</dbReference>
<dbReference type="InterPro" id="IPR010998">
    <property type="entry name" value="Integrase_recombinase_N"/>
</dbReference>
<evidence type="ECO:0000259" key="8">
    <source>
        <dbReference type="PROSITE" id="PS51900"/>
    </source>
</evidence>
<protein>
    <submittedName>
        <fullName evidence="9">Integrase</fullName>
    </submittedName>
</protein>
<dbReference type="InterPro" id="IPR011010">
    <property type="entry name" value="DNA_brk_join_enz"/>
</dbReference>
<reference evidence="9 10" key="1">
    <citation type="submission" date="2020-08" db="EMBL/GenBank/DDBJ databases">
        <title>Genomic Encyclopedia of Type Strains, Phase IV (KMG-IV): sequencing the most valuable type-strain genomes for metagenomic binning, comparative biology and taxonomic classification.</title>
        <authorList>
            <person name="Goeker M."/>
        </authorList>
    </citation>
    <scope>NUCLEOTIDE SEQUENCE [LARGE SCALE GENOMIC DNA]</scope>
    <source>
        <strain evidence="9 10">DSM 106146</strain>
    </source>
</reference>
<sequence length="314" mass="36103">MNFVKLLNEWLKYMEAQVKPSTYSCYLRLAKKHIEPYFSGISAENINQTVISTFITEKLEKGRSDGRGGLSEKTVKDIMSVVNSVCKYGDTVYNVKRQPLLKWHYSNISKPVQIFTVEEQKVLENYLILDITPQKLGILICLYTGMRLGEICALTWNNVDVERKVFHIEKTVQRIYAKDMLGTHIFIGSPKTQSAIRDIPIASRLLPYLFSHKSQAEPAACVIDSQARIFLDPRSYQLHYKSLLHQCGLPYRNFHTLRHTFATRCVEMDMDVKSLSEILGHSNVNITLNRYVHSSIELKRNQIEKLCQIGNAVL</sequence>
<dbReference type="Pfam" id="PF00589">
    <property type="entry name" value="Phage_integrase"/>
    <property type="match status" value="1"/>
</dbReference>
<comment type="function">
    <text evidence="1">Site-specific tyrosine recombinase, which acts by catalyzing the cutting and rejoining of the recombining DNA molecules.</text>
</comment>
<dbReference type="Proteomes" id="UP000543642">
    <property type="component" value="Unassembled WGS sequence"/>
</dbReference>
<dbReference type="InterPro" id="IPR044068">
    <property type="entry name" value="CB"/>
</dbReference>
<organism evidence="9 10">
    <name type="scientific">Catenibacillus scindens</name>
    <dbReference type="NCBI Taxonomy" id="673271"/>
    <lineage>
        <taxon>Bacteria</taxon>
        <taxon>Bacillati</taxon>
        <taxon>Bacillota</taxon>
        <taxon>Clostridia</taxon>
        <taxon>Lachnospirales</taxon>
        <taxon>Lachnospiraceae</taxon>
        <taxon>Catenibacillus</taxon>
    </lineage>
</organism>
<dbReference type="SUPFAM" id="SSF56349">
    <property type="entry name" value="DNA breaking-rejoining enzymes"/>
    <property type="match status" value="1"/>
</dbReference>
<dbReference type="PROSITE" id="PS51898">
    <property type="entry name" value="TYR_RECOMBINASE"/>
    <property type="match status" value="1"/>
</dbReference>
<evidence type="ECO:0000256" key="2">
    <source>
        <dbReference type="ARBA" id="ARBA00008857"/>
    </source>
</evidence>
<accession>A0A7W8H9D1</accession>
<feature type="domain" description="Tyr recombinase" evidence="7">
    <location>
        <begin position="110"/>
        <end position="304"/>
    </location>
</feature>
<dbReference type="Gene3D" id="1.10.443.10">
    <property type="entry name" value="Intergrase catalytic core"/>
    <property type="match status" value="1"/>
</dbReference>
<dbReference type="PANTHER" id="PTHR30349">
    <property type="entry name" value="PHAGE INTEGRASE-RELATED"/>
    <property type="match status" value="1"/>
</dbReference>
<evidence type="ECO:0000256" key="5">
    <source>
        <dbReference type="ARBA" id="ARBA00023172"/>
    </source>
</evidence>
<dbReference type="GO" id="GO:0015074">
    <property type="term" value="P:DNA integration"/>
    <property type="evidence" value="ECO:0007669"/>
    <property type="project" value="UniProtKB-KW"/>
</dbReference>
<evidence type="ECO:0000256" key="1">
    <source>
        <dbReference type="ARBA" id="ARBA00003283"/>
    </source>
</evidence>
<dbReference type="Gene3D" id="1.10.150.130">
    <property type="match status" value="1"/>
</dbReference>
<dbReference type="InterPro" id="IPR013762">
    <property type="entry name" value="Integrase-like_cat_sf"/>
</dbReference>
<gene>
    <name evidence="9" type="ORF">HNP82_001308</name>
</gene>
<keyword evidence="4 6" id="KW-0238">DNA-binding</keyword>
<evidence type="ECO:0000313" key="9">
    <source>
        <dbReference type="EMBL" id="MBB5264197.1"/>
    </source>
</evidence>
<evidence type="ECO:0000313" key="10">
    <source>
        <dbReference type="Proteomes" id="UP000543642"/>
    </source>
</evidence>
<proteinExistence type="inferred from homology"/>
<comment type="similarity">
    <text evidence="2">Belongs to the 'phage' integrase family.</text>
</comment>
<evidence type="ECO:0000256" key="4">
    <source>
        <dbReference type="ARBA" id="ARBA00023125"/>
    </source>
</evidence>
<dbReference type="InterPro" id="IPR004107">
    <property type="entry name" value="Integrase_SAM-like_N"/>
</dbReference>
<keyword evidence="10" id="KW-1185">Reference proteome</keyword>
<dbReference type="InterPro" id="IPR002104">
    <property type="entry name" value="Integrase_catalytic"/>
</dbReference>
<dbReference type="CDD" id="cd01189">
    <property type="entry name" value="INT_ICEBs1_C_like"/>
    <property type="match status" value="1"/>
</dbReference>
<dbReference type="GO" id="GO:0006310">
    <property type="term" value="P:DNA recombination"/>
    <property type="evidence" value="ECO:0007669"/>
    <property type="project" value="UniProtKB-KW"/>
</dbReference>
<keyword evidence="3" id="KW-0229">DNA integration</keyword>
<dbReference type="EMBL" id="JACHFW010000004">
    <property type="protein sequence ID" value="MBB5264197.1"/>
    <property type="molecule type" value="Genomic_DNA"/>
</dbReference>
<dbReference type="PROSITE" id="PS51900">
    <property type="entry name" value="CB"/>
    <property type="match status" value="1"/>
</dbReference>
<evidence type="ECO:0000256" key="3">
    <source>
        <dbReference type="ARBA" id="ARBA00022908"/>
    </source>
</evidence>
<comment type="caution">
    <text evidence="9">The sequence shown here is derived from an EMBL/GenBank/DDBJ whole genome shotgun (WGS) entry which is preliminary data.</text>
</comment>
<dbReference type="Pfam" id="PF14659">
    <property type="entry name" value="Phage_int_SAM_3"/>
    <property type="match status" value="1"/>
</dbReference>
<dbReference type="InterPro" id="IPR050090">
    <property type="entry name" value="Tyrosine_recombinase_XerCD"/>
</dbReference>
<dbReference type="AlphaFoldDB" id="A0A7W8H9D1"/>
<feature type="domain" description="Core-binding (CB)" evidence="8">
    <location>
        <begin position="1"/>
        <end position="90"/>
    </location>
</feature>
<dbReference type="RefSeq" id="WP_183772700.1">
    <property type="nucleotide sequence ID" value="NZ_JACHFW010000004.1"/>
</dbReference>
<evidence type="ECO:0000259" key="7">
    <source>
        <dbReference type="PROSITE" id="PS51898"/>
    </source>
</evidence>